<evidence type="ECO:0000256" key="1">
    <source>
        <dbReference type="ARBA" id="ARBA00022801"/>
    </source>
</evidence>
<dbReference type="PROSITE" id="PS51635">
    <property type="entry name" value="PNPLA"/>
    <property type="match status" value="1"/>
</dbReference>
<feature type="short sequence motif" description="DGA/G" evidence="4">
    <location>
        <begin position="159"/>
        <end position="161"/>
    </location>
</feature>
<dbReference type="PANTHER" id="PTHR14226">
    <property type="entry name" value="NEUROPATHY TARGET ESTERASE/SWISS CHEESE D.MELANOGASTER"/>
    <property type="match status" value="1"/>
</dbReference>
<dbReference type="AlphaFoldDB" id="U2NR11"/>
<accession>U2NR11</accession>
<keyword evidence="3 4" id="KW-0443">Lipid metabolism</keyword>
<reference evidence="6 7" key="1">
    <citation type="submission" date="2013-08" db="EMBL/GenBank/DDBJ databases">
        <authorList>
            <person name="Durkin A.S."/>
            <person name="Haft D.R."/>
            <person name="McCorrison J."/>
            <person name="Torralba M."/>
            <person name="Gillis M."/>
            <person name="Haft D.H."/>
            <person name="Methe B."/>
            <person name="Sutton G."/>
            <person name="Nelson K.E."/>
        </authorList>
    </citation>
    <scope>NUCLEOTIDE SEQUENCE [LARGE SCALE GENOMIC DNA]</scope>
    <source>
        <strain evidence="6 7">F0067</strain>
    </source>
</reference>
<feature type="short sequence motif" description="GXSXG" evidence="4">
    <location>
        <begin position="36"/>
        <end position="40"/>
    </location>
</feature>
<evidence type="ECO:0000313" key="6">
    <source>
        <dbReference type="EMBL" id="ERK40455.1"/>
    </source>
</evidence>
<dbReference type="PATRIC" id="fig|1115809.3.peg.72"/>
<dbReference type="InterPro" id="IPR016035">
    <property type="entry name" value="Acyl_Trfase/lysoPLipase"/>
</dbReference>
<dbReference type="SUPFAM" id="SSF52151">
    <property type="entry name" value="FabD/lysophospholipase-like"/>
    <property type="match status" value="1"/>
</dbReference>
<gene>
    <name evidence="6" type="ORF">HMPREF9135_1291</name>
</gene>
<name>U2NR11_9BACT</name>
<comment type="caution">
    <text evidence="4">Lacks conserved residue(s) required for the propagation of feature annotation.</text>
</comment>
<evidence type="ECO:0000313" key="7">
    <source>
        <dbReference type="Proteomes" id="UP000016648"/>
    </source>
</evidence>
<evidence type="ECO:0000256" key="4">
    <source>
        <dbReference type="PROSITE-ProRule" id="PRU01161"/>
    </source>
</evidence>
<dbReference type="RefSeq" id="WP_021588492.1">
    <property type="nucleotide sequence ID" value="NZ_AWEY01000004.1"/>
</dbReference>
<organism evidence="6 7">
    <name type="scientific">Segatella baroniae F0067</name>
    <dbReference type="NCBI Taxonomy" id="1115809"/>
    <lineage>
        <taxon>Bacteria</taxon>
        <taxon>Pseudomonadati</taxon>
        <taxon>Bacteroidota</taxon>
        <taxon>Bacteroidia</taxon>
        <taxon>Bacteroidales</taxon>
        <taxon>Prevotellaceae</taxon>
        <taxon>Segatella</taxon>
    </lineage>
</organism>
<dbReference type="GO" id="GO:0016042">
    <property type="term" value="P:lipid catabolic process"/>
    <property type="evidence" value="ECO:0007669"/>
    <property type="project" value="UniProtKB-UniRule"/>
</dbReference>
<dbReference type="Gene3D" id="3.40.1090.10">
    <property type="entry name" value="Cytosolic phospholipase A2 catalytic domain"/>
    <property type="match status" value="2"/>
</dbReference>
<keyword evidence="7" id="KW-1185">Reference proteome</keyword>
<dbReference type="InterPro" id="IPR037483">
    <property type="entry name" value="YjjU-like"/>
</dbReference>
<evidence type="ECO:0000256" key="3">
    <source>
        <dbReference type="ARBA" id="ARBA00023098"/>
    </source>
</evidence>
<evidence type="ECO:0000256" key="2">
    <source>
        <dbReference type="ARBA" id="ARBA00022963"/>
    </source>
</evidence>
<dbReference type="GO" id="GO:0016787">
    <property type="term" value="F:hydrolase activity"/>
    <property type="evidence" value="ECO:0007669"/>
    <property type="project" value="UniProtKB-UniRule"/>
</dbReference>
<feature type="domain" description="PNPLA" evidence="5">
    <location>
        <begin position="5"/>
        <end position="172"/>
    </location>
</feature>
<dbReference type="InterPro" id="IPR045943">
    <property type="entry name" value="DUF6363"/>
</dbReference>
<dbReference type="InterPro" id="IPR002641">
    <property type="entry name" value="PNPLA_dom"/>
</dbReference>
<feature type="active site" description="Nucleophile" evidence="4">
    <location>
        <position position="38"/>
    </location>
</feature>
<proteinExistence type="predicted"/>
<dbReference type="PANTHER" id="PTHR14226:SF25">
    <property type="entry name" value="PHOSPHOESTERASE"/>
    <property type="match status" value="1"/>
</dbReference>
<evidence type="ECO:0000259" key="5">
    <source>
        <dbReference type="PROSITE" id="PS51635"/>
    </source>
</evidence>
<dbReference type="Pfam" id="PF01734">
    <property type="entry name" value="Patatin"/>
    <property type="match status" value="1"/>
</dbReference>
<dbReference type="EMBL" id="AWEY01000004">
    <property type="protein sequence ID" value="ERK40455.1"/>
    <property type="molecule type" value="Genomic_DNA"/>
</dbReference>
<comment type="caution">
    <text evidence="6">The sequence shown here is derived from an EMBL/GenBank/DDBJ whole genome shotgun (WGS) entry which is preliminary data.</text>
</comment>
<dbReference type="Proteomes" id="UP000016648">
    <property type="component" value="Unassembled WGS sequence"/>
</dbReference>
<protein>
    <submittedName>
        <fullName evidence="6">Phospholipase, patatin family</fullName>
    </submittedName>
</protein>
<dbReference type="Pfam" id="PF19890">
    <property type="entry name" value="DUF6363"/>
    <property type="match status" value="1"/>
</dbReference>
<dbReference type="CDD" id="cd07208">
    <property type="entry name" value="Pat_hypo_Ecoli_yjju_like"/>
    <property type="match status" value="1"/>
</dbReference>
<keyword evidence="2 4" id="KW-0442">Lipid degradation</keyword>
<dbReference type="InterPro" id="IPR050301">
    <property type="entry name" value="NTE"/>
</dbReference>
<feature type="active site" description="Proton acceptor" evidence="4">
    <location>
        <position position="159"/>
    </location>
</feature>
<sequence length="283" mass="32116">MKKGLVLEGGALRGLFSAGVIDVMMENHIQIDGLVGVSAGAAFGCNYKSNQPGRAIRYNKAFAHDWRYCSFRSLLTTGDLFGGRFCYHVMPTQLDVFDTTTFDRNPMEFYAVCTDMNTGQPEYKLLMEHGDECYEWIRASASMPLASKVVRIQGRELLDGGISDSIPLAFFQRKGYDRNVVVLTQPADYVKKPNRLMPLMRWQLRRYPRFLEAAARRHVMYNEQLAYVRAEERKGDTVVIQPETTLSIAHISHDPVEMEAVYQQGRAAALAKLPDILKLYQSK</sequence>
<keyword evidence="1 4" id="KW-0378">Hydrolase</keyword>